<dbReference type="NCBIfam" id="NF038403">
    <property type="entry name" value="perm_prefix_1"/>
    <property type="match status" value="1"/>
</dbReference>
<evidence type="ECO:0000256" key="1">
    <source>
        <dbReference type="SAM" id="Phobius"/>
    </source>
</evidence>
<dbReference type="OrthoDB" id="288245at2"/>
<feature type="transmembrane region" description="Helical" evidence="1">
    <location>
        <begin position="83"/>
        <end position="104"/>
    </location>
</feature>
<feature type="transmembrane region" description="Helical" evidence="1">
    <location>
        <begin position="143"/>
        <end position="163"/>
    </location>
</feature>
<dbReference type="Proteomes" id="UP000238322">
    <property type="component" value="Unassembled WGS sequence"/>
</dbReference>
<dbReference type="RefSeq" id="WP_105331294.1">
    <property type="nucleotide sequence ID" value="NZ_PUHY01000012.1"/>
</dbReference>
<keyword evidence="1" id="KW-0812">Transmembrane</keyword>
<gene>
    <name evidence="2" type="ORF">C5Y83_18820</name>
</gene>
<dbReference type="EMBL" id="PUHY01000012">
    <property type="protein sequence ID" value="PQO32282.1"/>
    <property type="molecule type" value="Genomic_DNA"/>
</dbReference>
<feature type="transmembrane region" description="Helical" evidence="1">
    <location>
        <begin position="192"/>
        <end position="212"/>
    </location>
</feature>
<proteinExistence type="predicted"/>
<accession>A0A2S8FJE3</accession>
<comment type="caution">
    <text evidence="2">The sequence shown here is derived from an EMBL/GenBank/DDBJ whole genome shotgun (WGS) entry which is preliminary data.</text>
</comment>
<evidence type="ECO:0000313" key="3">
    <source>
        <dbReference type="Proteomes" id="UP000238322"/>
    </source>
</evidence>
<protein>
    <submittedName>
        <fullName evidence="2">Uncharacterized protein</fullName>
    </submittedName>
</protein>
<organism evidence="2 3">
    <name type="scientific">Blastopirellula marina</name>
    <dbReference type="NCBI Taxonomy" id="124"/>
    <lineage>
        <taxon>Bacteria</taxon>
        <taxon>Pseudomonadati</taxon>
        <taxon>Planctomycetota</taxon>
        <taxon>Planctomycetia</taxon>
        <taxon>Pirellulales</taxon>
        <taxon>Pirellulaceae</taxon>
        <taxon>Blastopirellula</taxon>
    </lineage>
</organism>
<keyword evidence="1" id="KW-0472">Membrane</keyword>
<dbReference type="InterPro" id="IPR047928">
    <property type="entry name" value="Perm_prefix_1"/>
</dbReference>
<feature type="transmembrane region" description="Helical" evidence="1">
    <location>
        <begin position="218"/>
        <end position="238"/>
    </location>
</feature>
<evidence type="ECO:0000313" key="2">
    <source>
        <dbReference type="EMBL" id="PQO32282.1"/>
    </source>
</evidence>
<sequence>MAELASKQVQDYLDALRTALKLTPQQSSDIVEEVRDDLFDHVRRLVNRGRDEPTAVAEALADLGPAEELACRIRTEVPPWNGALLQTLRCLLTAALVLLVMWIAWQTRANAFGFSWIRAFGLMATVLPIILIVWPGIVWRKNWMFSAVPAGCVLAMVILVLTLGMPNHSTQIIDPEAPRNVPAMDNQNTLTIVAYLPLVLFAGLSLYLLVMMQRWHQQWIVISFGLLLLVAIEVPYAWEEREYSQRLEAMKTYLAATHQQQGIYPTEQQLIDHPNTNRFRYRVASDGNSYSLFWRRPLSHGYELAYSTDRDAIWIVD</sequence>
<reference evidence="2 3" key="1">
    <citation type="submission" date="2018-02" db="EMBL/GenBank/DDBJ databases">
        <title>Comparative genomes isolates from brazilian mangrove.</title>
        <authorList>
            <person name="Araujo J.E."/>
            <person name="Taketani R.G."/>
            <person name="Silva M.C.P."/>
            <person name="Loureco M.V."/>
            <person name="Andreote F.D."/>
        </authorList>
    </citation>
    <scope>NUCLEOTIDE SEQUENCE [LARGE SCALE GENOMIC DNA]</scope>
    <source>
        <strain evidence="2 3">Hex-1 MGV</strain>
    </source>
</reference>
<dbReference type="AlphaFoldDB" id="A0A2S8FJE3"/>
<feature type="transmembrane region" description="Helical" evidence="1">
    <location>
        <begin position="116"/>
        <end position="137"/>
    </location>
</feature>
<name>A0A2S8FJE3_9BACT</name>
<keyword evidence="1" id="KW-1133">Transmembrane helix</keyword>
<dbReference type="Pfam" id="PF22564">
    <property type="entry name" value="HAAS"/>
    <property type="match status" value="1"/>
</dbReference>